<dbReference type="Proteomes" id="UP000199574">
    <property type="component" value="Chromosome I"/>
</dbReference>
<evidence type="ECO:0000313" key="2">
    <source>
        <dbReference type="Proteomes" id="UP000199574"/>
    </source>
</evidence>
<dbReference type="RefSeq" id="WP_091603430.1">
    <property type="nucleotide sequence ID" value="NZ_LT629754.1"/>
</dbReference>
<sequence>MFKLNGLTGFTISRNAITAKRLLCGIGTSNIGKSSIEISDYPFEPSVVYLSASIAAHEIEAISLEFGVCKVYVKDDIVFVSAEKKKELAHFAKVHNLKLIPYSWNWDWLLEPYLDTEFTKENEQRVLERLLENGFTATEIDAIRAEVKKQMYAYNFDTMLWDWCSLSLSDVLSAMRAKYNKVQFRDLYSRALEIEKRSPTNTK</sequence>
<dbReference type="EMBL" id="LT629754">
    <property type="protein sequence ID" value="SDS22840.1"/>
    <property type="molecule type" value="Genomic_DNA"/>
</dbReference>
<accession>A0ABY0U849</accession>
<organism evidence="1 2">
    <name type="scientific">Maribacter dokdonensis</name>
    <dbReference type="NCBI Taxonomy" id="320912"/>
    <lineage>
        <taxon>Bacteria</taxon>
        <taxon>Pseudomonadati</taxon>
        <taxon>Bacteroidota</taxon>
        <taxon>Flavobacteriia</taxon>
        <taxon>Flavobacteriales</taxon>
        <taxon>Flavobacteriaceae</taxon>
        <taxon>Maribacter</taxon>
    </lineage>
</organism>
<gene>
    <name evidence="1" type="ORF">SAMN05192545_1009</name>
</gene>
<evidence type="ECO:0000313" key="1">
    <source>
        <dbReference type="EMBL" id="SDS22840.1"/>
    </source>
</evidence>
<protein>
    <submittedName>
        <fullName evidence="1">Uncharacterized protein</fullName>
    </submittedName>
</protein>
<reference evidence="1 2" key="1">
    <citation type="submission" date="2016-10" db="EMBL/GenBank/DDBJ databases">
        <authorList>
            <person name="Varghese N."/>
            <person name="Submissions S."/>
        </authorList>
    </citation>
    <scope>NUCLEOTIDE SEQUENCE [LARGE SCALE GENOMIC DNA]</scope>
    <source>
        <strain evidence="1 2">MAR_2009_60</strain>
    </source>
</reference>
<keyword evidence="2" id="KW-1185">Reference proteome</keyword>
<dbReference type="GeneID" id="90593720"/>
<proteinExistence type="predicted"/>
<name>A0ABY0U849_9FLAO</name>